<organism evidence="1 2">
    <name type="scientific">Colletotrichum incanum</name>
    <name type="common">Soybean anthracnose fungus</name>
    <dbReference type="NCBI Taxonomy" id="1573173"/>
    <lineage>
        <taxon>Eukaryota</taxon>
        <taxon>Fungi</taxon>
        <taxon>Dikarya</taxon>
        <taxon>Ascomycota</taxon>
        <taxon>Pezizomycotina</taxon>
        <taxon>Sordariomycetes</taxon>
        <taxon>Hypocreomycetidae</taxon>
        <taxon>Glomerellales</taxon>
        <taxon>Glomerellaceae</taxon>
        <taxon>Colletotrichum</taxon>
        <taxon>Colletotrichum spaethianum species complex</taxon>
    </lineage>
</organism>
<dbReference type="AlphaFoldDB" id="A0A161VDJ2"/>
<name>A0A161VDJ2_COLIC</name>
<sequence length="102" mass="11868">LRKLAIYVLGEEVIFALHDNVRRQCPAIRTYTLNNRNPFSITRLLRTRPSLTVRGRNDLCLWLASYEVLCPSRSNTRHVAFVKKAISHISYVVKSQWKSLIN</sequence>
<evidence type="ECO:0000313" key="1">
    <source>
        <dbReference type="EMBL" id="KZL63505.1"/>
    </source>
</evidence>
<feature type="non-terminal residue" evidence="1">
    <location>
        <position position="1"/>
    </location>
</feature>
<reference evidence="1 2" key="1">
    <citation type="submission" date="2015-06" db="EMBL/GenBank/DDBJ databases">
        <title>Survival trade-offs in plant roots during colonization by closely related pathogenic and mutualistic fungi.</title>
        <authorList>
            <person name="Hacquard S."/>
            <person name="Kracher B."/>
            <person name="Hiruma K."/>
            <person name="Weinman A."/>
            <person name="Muench P."/>
            <person name="Garrido Oter R."/>
            <person name="Ver Loren van Themaat E."/>
            <person name="Dallerey J.-F."/>
            <person name="Damm U."/>
            <person name="Henrissat B."/>
            <person name="Lespinet O."/>
            <person name="Thon M."/>
            <person name="Kemen E."/>
            <person name="McHardy A.C."/>
            <person name="Schulze-Lefert P."/>
            <person name="O'Connell R.J."/>
        </authorList>
    </citation>
    <scope>NUCLEOTIDE SEQUENCE [LARGE SCALE GENOMIC DNA]</scope>
    <source>
        <strain evidence="1 2">MAFF 238704</strain>
    </source>
</reference>
<protein>
    <submittedName>
        <fullName evidence="1">Uncharacterized protein</fullName>
    </submittedName>
</protein>
<accession>A0A161VDJ2</accession>
<comment type="caution">
    <text evidence="1">The sequence shown here is derived from an EMBL/GenBank/DDBJ whole genome shotgun (WGS) entry which is preliminary data.</text>
</comment>
<evidence type="ECO:0000313" key="2">
    <source>
        <dbReference type="Proteomes" id="UP000076584"/>
    </source>
</evidence>
<gene>
    <name evidence="1" type="ORF">CI238_12807</name>
</gene>
<proteinExistence type="predicted"/>
<dbReference type="EMBL" id="LFIW01002757">
    <property type="protein sequence ID" value="KZL63505.1"/>
    <property type="molecule type" value="Genomic_DNA"/>
</dbReference>
<keyword evidence="2" id="KW-1185">Reference proteome</keyword>
<dbReference type="Proteomes" id="UP000076584">
    <property type="component" value="Unassembled WGS sequence"/>
</dbReference>